<accession>G7W4E9</accession>
<proteinExistence type="predicted"/>
<evidence type="ECO:0000313" key="4">
    <source>
        <dbReference type="Proteomes" id="UP000005876"/>
    </source>
</evidence>
<dbReference type="RefSeq" id="WP_014280508.1">
    <property type="nucleotide sequence ID" value="NC_016641.1"/>
</dbReference>
<protein>
    <submittedName>
        <fullName evidence="3">Putative amidohydrolase</fullName>
    </submittedName>
</protein>
<keyword evidence="1" id="KW-0456">Lyase</keyword>
<dbReference type="AlphaFoldDB" id="G7W4E9"/>
<dbReference type="HOGENOM" id="CLU_039329_2_1_9"/>
<dbReference type="PANTHER" id="PTHR21240">
    <property type="entry name" value="2-AMINO-3-CARBOXYLMUCONATE-6-SEMIALDEHYDE DECARBOXYLASE"/>
    <property type="match status" value="1"/>
</dbReference>
<dbReference type="KEGG" id="pta:HPL003_15180"/>
<dbReference type="InterPro" id="IPR006680">
    <property type="entry name" value="Amidohydro-rel"/>
</dbReference>
<dbReference type="GO" id="GO:0016831">
    <property type="term" value="F:carboxy-lyase activity"/>
    <property type="evidence" value="ECO:0007669"/>
    <property type="project" value="InterPro"/>
</dbReference>
<dbReference type="EMBL" id="CP003107">
    <property type="protein sequence ID" value="AET59787.1"/>
    <property type="molecule type" value="Genomic_DNA"/>
</dbReference>
<dbReference type="SUPFAM" id="SSF51556">
    <property type="entry name" value="Metallo-dependent hydrolases"/>
    <property type="match status" value="1"/>
</dbReference>
<reference evidence="3 4" key="3">
    <citation type="journal article" date="2012" name="J. Bacteriol.">
        <title>Genome Sequence of Paenibacillus terrae HPL-003, a Xylanase-Producing Bacterium Isolated from Soil Found in Forest Residue.</title>
        <authorList>
            <person name="Shin S.H."/>
            <person name="Kim S."/>
            <person name="Kim J.Y."/>
            <person name="Song H.Y."/>
            <person name="Cho S.J."/>
            <person name="Kim D.R."/>
            <person name="Lee K.I."/>
            <person name="Lim H.K."/>
            <person name="Park N.J."/>
            <person name="Hwang I.T."/>
            <person name="Yang K.S."/>
        </authorList>
    </citation>
    <scope>NUCLEOTIDE SEQUENCE [LARGE SCALE GENOMIC DNA]</scope>
    <source>
        <strain evidence="3 4">HPL-003</strain>
    </source>
</reference>
<dbReference type="Proteomes" id="UP000005876">
    <property type="component" value="Chromosome"/>
</dbReference>
<reference evidence="4" key="1">
    <citation type="submission" date="2011-11" db="EMBL/GenBank/DDBJ databases">
        <title>Complete sequence of Paenibacillus terrae HPL-003.</title>
        <authorList>
            <person name="Shin S.H."/>
            <person name="Kim S."/>
            <person name="Kim J.Y."/>
        </authorList>
    </citation>
    <scope>NUCLEOTIDE SEQUENCE [LARGE SCALE GENOMIC DNA]</scope>
    <source>
        <strain evidence="4">HPL-003</strain>
    </source>
</reference>
<dbReference type="STRING" id="985665.HPL003_15180"/>
<dbReference type="GO" id="GO:0019748">
    <property type="term" value="P:secondary metabolic process"/>
    <property type="evidence" value="ECO:0007669"/>
    <property type="project" value="TreeGrafter"/>
</dbReference>
<dbReference type="InterPro" id="IPR032465">
    <property type="entry name" value="ACMSD"/>
</dbReference>
<dbReference type="eggNOG" id="COG2159">
    <property type="taxonomic scope" value="Bacteria"/>
</dbReference>
<reference key="2">
    <citation type="submission" date="2011-11" db="EMBL/GenBank/DDBJ databases">
        <authorList>
            <person name="Shin S.H."/>
            <person name="Kim S."/>
            <person name="Kim J.Y."/>
        </authorList>
    </citation>
    <scope>NUCLEOTIDE SEQUENCE</scope>
    <source>
        <strain>HPL-003</strain>
    </source>
</reference>
<evidence type="ECO:0000259" key="2">
    <source>
        <dbReference type="Pfam" id="PF04909"/>
    </source>
</evidence>
<dbReference type="Pfam" id="PF04909">
    <property type="entry name" value="Amidohydro_2"/>
    <property type="match status" value="1"/>
</dbReference>
<dbReference type="OrthoDB" id="9777673at2"/>
<evidence type="ECO:0000256" key="1">
    <source>
        <dbReference type="ARBA" id="ARBA00023239"/>
    </source>
</evidence>
<name>G7W4E9_PAETH</name>
<dbReference type="GO" id="GO:0016787">
    <property type="term" value="F:hydrolase activity"/>
    <property type="evidence" value="ECO:0007669"/>
    <property type="project" value="UniProtKB-KW"/>
</dbReference>
<organism evidence="3 4">
    <name type="scientific">Paenibacillus terrae (strain HPL-003)</name>
    <dbReference type="NCBI Taxonomy" id="985665"/>
    <lineage>
        <taxon>Bacteria</taxon>
        <taxon>Bacillati</taxon>
        <taxon>Bacillota</taxon>
        <taxon>Bacilli</taxon>
        <taxon>Bacillales</taxon>
        <taxon>Paenibacillaceae</taxon>
        <taxon>Paenibacillus</taxon>
    </lineage>
</organism>
<evidence type="ECO:0000313" key="3">
    <source>
        <dbReference type="EMBL" id="AET59787.1"/>
    </source>
</evidence>
<keyword evidence="3" id="KW-0378">Hydrolase</keyword>
<dbReference type="GO" id="GO:0005737">
    <property type="term" value="C:cytoplasm"/>
    <property type="evidence" value="ECO:0007669"/>
    <property type="project" value="TreeGrafter"/>
</dbReference>
<dbReference type="Gene3D" id="3.20.20.140">
    <property type="entry name" value="Metal-dependent hydrolases"/>
    <property type="match status" value="1"/>
</dbReference>
<dbReference type="PANTHER" id="PTHR21240:SF28">
    <property type="entry name" value="ISO-OROTATE DECARBOXYLASE (EUROFUNG)"/>
    <property type="match status" value="1"/>
</dbReference>
<feature type="domain" description="Amidohydrolase-related" evidence="2">
    <location>
        <begin position="8"/>
        <end position="321"/>
    </location>
</feature>
<sequence length="325" mass="36710">MEQKPFRIDVHHHIIPEVYRAALETHGVDKSGGMTIKKWVPEDSLELMDRLGIQAAIGSISEPALIPITKKEDAKKNARQVNEFQAEMIQKYPNRFGGFAVIPLPDVDAALEEIRYALDVLKLDGVGLLTNYQEDFLGDPIFDPIFDELNKRQAVVHIHPSSPPASYKRPKYIVADFMIEFTFNTTRATTNLILGGTIERCPDLKIILSHGGGTIPFLKERISSSQLVVEKIMGDKIPNLKKNAEEYMKQFYYDTALITAPASLNAIKATTDVSHILYGSDAHYAPEDIEHYMNAQLEQFEGFSKEQLMDVTRNNALKLFPRFNM</sequence>
<dbReference type="InterPro" id="IPR032466">
    <property type="entry name" value="Metal_Hydrolase"/>
</dbReference>
<gene>
    <name evidence="3" type="ordered locus">HPL003_15180</name>
</gene>